<evidence type="ECO:0000259" key="2">
    <source>
        <dbReference type="PROSITE" id="PS50887"/>
    </source>
</evidence>
<dbReference type="Gene3D" id="3.30.70.270">
    <property type="match status" value="1"/>
</dbReference>
<feature type="domain" description="GGDEF" evidence="2">
    <location>
        <begin position="223"/>
        <end position="355"/>
    </location>
</feature>
<feature type="transmembrane region" description="Helical" evidence="1">
    <location>
        <begin position="57"/>
        <end position="77"/>
    </location>
</feature>
<proteinExistence type="predicted"/>
<dbReference type="PROSITE" id="PS50887">
    <property type="entry name" value="GGDEF"/>
    <property type="match status" value="1"/>
</dbReference>
<dbReference type="InterPro" id="IPR000160">
    <property type="entry name" value="GGDEF_dom"/>
</dbReference>
<dbReference type="Pfam" id="PF00990">
    <property type="entry name" value="GGDEF"/>
    <property type="match status" value="1"/>
</dbReference>
<dbReference type="RefSeq" id="WP_170929046.1">
    <property type="nucleotide sequence ID" value="NZ_LQPK01000006.1"/>
</dbReference>
<dbReference type="InterPro" id="IPR029787">
    <property type="entry name" value="Nucleotide_cyclase"/>
</dbReference>
<dbReference type="PANTHER" id="PTHR45138">
    <property type="entry name" value="REGULATORY COMPONENTS OF SENSORY TRANSDUCTION SYSTEM"/>
    <property type="match status" value="1"/>
</dbReference>
<name>A0ABX3VRB6_9MYCO</name>
<dbReference type="SUPFAM" id="SSF55073">
    <property type="entry name" value="Nucleotide cyclase"/>
    <property type="match status" value="1"/>
</dbReference>
<protein>
    <recommendedName>
        <fullName evidence="2">GGDEF domain-containing protein</fullName>
    </recommendedName>
</protein>
<keyword evidence="1" id="KW-0472">Membrane</keyword>
<dbReference type="NCBIfam" id="TIGR00254">
    <property type="entry name" value="GGDEF"/>
    <property type="match status" value="1"/>
</dbReference>
<dbReference type="InterPro" id="IPR050469">
    <property type="entry name" value="Diguanylate_Cyclase"/>
</dbReference>
<dbReference type="PANTHER" id="PTHR45138:SF9">
    <property type="entry name" value="DIGUANYLATE CYCLASE DGCM-RELATED"/>
    <property type="match status" value="1"/>
</dbReference>
<keyword evidence="1" id="KW-0812">Transmembrane</keyword>
<dbReference type="InterPro" id="IPR043128">
    <property type="entry name" value="Rev_trsase/Diguanyl_cyclase"/>
</dbReference>
<evidence type="ECO:0000256" key="1">
    <source>
        <dbReference type="SAM" id="Phobius"/>
    </source>
</evidence>
<feature type="transmembrane region" description="Helical" evidence="1">
    <location>
        <begin position="33"/>
        <end position="51"/>
    </location>
</feature>
<sequence length="370" mass="39514">MSRPIPWRNRPDKYEWIKAFLCQRGRLRAAQRIMAVVCASAAMAPLSALFSQHHPSVGAVVAGGLIIAFSIGMTAFWLTRWPTRRQSEATAMIGLLCVGGWSVVQPTAALSALVCTATTVTGAYTAVFHRRKLVLFHSAVAVAIALAAVARLAGDVSIAAAIGAFWLINFVNVSVLLGAWGMSQAMRGYAQRSEEDALTGLLNRRAFVEVVGHRLANPSHAHSRLAVVMIDLDNFKRINDTHGHCVGDDALRAVSRLLIEHTPPDAIICRAGGEEFLIALTCATSEIEPLAARICAAVTSLSPKMTASIGTASAEVNFVSGRDITARIEQLIAIADDAMYAAKRSGGNRARHASQVAGPIMDRPTRTATI</sequence>
<dbReference type="SMART" id="SM00267">
    <property type="entry name" value="GGDEF"/>
    <property type="match status" value="1"/>
</dbReference>
<evidence type="ECO:0000313" key="4">
    <source>
        <dbReference type="Proteomes" id="UP000193801"/>
    </source>
</evidence>
<keyword evidence="1" id="KW-1133">Transmembrane helix</keyword>
<comment type="caution">
    <text evidence="3">The sequence shown here is derived from an EMBL/GenBank/DDBJ whole genome shotgun (WGS) entry which is preliminary data.</text>
</comment>
<dbReference type="Proteomes" id="UP000193801">
    <property type="component" value="Unassembled WGS sequence"/>
</dbReference>
<dbReference type="CDD" id="cd01949">
    <property type="entry name" value="GGDEF"/>
    <property type="match status" value="1"/>
</dbReference>
<gene>
    <name evidence="3" type="ORF">AWB91_10130</name>
</gene>
<dbReference type="EMBL" id="LQPK01000006">
    <property type="protein sequence ID" value="ORW32827.1"/>
    <property type="molecule type" value="Genomic_DNA"/>
</dbReference>
<feature type="transmembrane region" description="Helical" evidence="1">
    <location>
        <begin position="134"/>
        <end position="152"/>
    </location>
</feature>
<accession>A0ABX3VRB6</accession>
<feature type="transmembrane region" description="Helical" evidence="1">
    <location>
        <begin position="158"/>
        <end position="182"/>
    </location>
</feature>
<reference evidence="3 4" key="1">
    <citation type="journal article" date="2015" name="Emerg. Microbes Infect.">
        <title>Characterization of 17 strains belonging to the Mycobacterium simiae complex and description of Mycobacterium paraense sp. nov.</title>
        <authorList>
            <person name="Fusco da Costa A.R."/>
            <person name="Fedrizzi T."/>
            <person name="Lopes M.L."/>
            <person name="Pecorari M."/>
            <person name="Oliveira da Costa W.L."/>
            <person name="Giacobazzi E."/>
            <person name="da Costa Bahia J.R."/>
            <person name="De Sanctis V."/>
            <person name="Batista Lima K.V."/>
            <person name="Bertorelli R."/>
            <person name="Grottola A."/>
            <person name="Fabio A."/>
            <person name="Mariottini A."/>
            <person name="Ferretti P."/>
            <person name="Di Leva F."/>
            <person name="Fregni Serpini G."/>
            <person name="Tagliazucchi S."/>
            <person name="Rumpianesi F."/>
            <person name="Jousson O."/>
            <person name="Segata N."/>
            <person name="Tortoli E."/>
        </authorList>
    </citation>
    <scope>NUCLEOTIDE SEQUENCE [LARGE SCALE GENOMIC DNA]</scope>
    <source>
        <strain evidence="3 4">FI-07156</strain>
    </source>
</reference>
<keyword evidence="4" id="KW-1185">Reference proteome</keyword>
<evidence type="ECO:0000313" key="3">
    <source>
        <dbReference type="EMBL" id="ORW32827.1"/>
    </source>
</evidence>
<organism evidence="3 4">
    <name type="scientific">Mycobacterium paraense</name>
    <dbReference type="NCBI Taxonomy" id="767916"/>
    <lineage>
        <taxon>Bacteria</taxon>
        <taxon>Bacillati</taxon>
        <taxon>Actinomycetota</taxon>
        <taxon>Actinomycetes</taxon>
        <taxon>Mycobacteriales</taxon>
        <taxon>Mycobacteriaceae</taxon>
        <taxon>Mycobacterium</taxon>
        <taxon>Mycobacterium simiae complex</taxon>
    </lineage>
</organism>